<dbReference type="OrthoDB" id="8432779at2"/>
<dbReference type="GO" id="GO:0047487">
    <property type="term" value="F:oligogalacturonide lyase activity"/>
    <property type="evidence" value="ECO:0007669"/>
    <property type="project" value="InterPro"/>
</dbReference>
<dbReference type="Pfam" id="PF07676">
    <property type="entry name" value="PD40"/>
    <property type="match status" value="1"/>
</dbReference>
<protein>
    <submittedName>
        <fullName evidence="2">Component of the Tol biopolymer transport system</fullName>
    </submittedName>
</protein>
<dbReference type="SUPFAM" id="SSF82171">
    <property type="entry name" value="DPP6 N-terminal domain-like"/>
    <property type="match status" value="2"/>
</dbReference>
<evidence type="ECO:0000259" key="1">
    <source>
        <dbReference type="Pfam" id="PF14583"/>
    </source>
</evidence>
<dbReference type="InterPro" id="IPR015943">
    <property type="entry name" value="WD40/YVTN_repeat-like_dom_sf"/>
</dbReference>
<evidence type="ECO:0000313" key="3">
    <source>
        <dbReference type="Proteomes" id="UP000076023"/>
    </source>
</evidence>
<dbReference type="GO" id="GO:0045490">
    <property type="term" value="P:pectin catabolic process"/>
    <property type="evidence" value="ECO:0007669"/>
    <property type="project" value="InterPro"/>
</dbReference>
<keyword evidence="3" id="KW-1185">Reference proteome</keyword>
<name>A0A146G4E7_TERSA</name>
<evidence type="ECO:0000313" key="2">
    <source>
        <dbReference type="EMBL" id="GAT32312.1"/>
    </source>
</evidence>
<dbReference type="EMBL" id="BDCO01000002">
    <property type="protein sequence ID" value="GAT32312.1"/>
    <property type="molecule type" value="Genomic_DNA"/>
</dbReference>
<gene>
    <name evidence="2" type="ORF">TSACC_2710</name>
</gene>
<accession>A0A146G4E7</accession>
<dbReference type="Gene3D" id="2.130.10.10">
    <property type="entry name" value="YVTN repeat-like/Quinoprotein amine dehydrogenase"/>
    <property type="match status" value="1"/>
</dbReference>
<dbReference type="InParanoid" id="A0A146G4E7"/>
<dbReference type="Proteomes" id="UP000076023">
    <property type="component" value="Unassembled WGS sequence"/>
</dbReference>
<dbReference type="InterPro" id="IPR011659">
    <property type="entry name" value="WD40"/>
</dbReference>
<dbReference type="InterPro" id="IPR027946">
    <property type="entry name" value="Ogl_dom"/>
</dbReference>
<organism evidence="2 3">
    <name type="scientific">Terrimicrobium sacchariphilum</name>
    <dbReference type="NCBI Taxonomy" id="690879"/>
    <lineage>
        <taxon>Bacteria</taxon>
        <taxon>Pseudomonadati</taxon>
        <taxon>Verrucomicrobiota</taxon>
        <taxon>Terrimicrobiia</taxon>
        <taxon>Terrimicrobiales</taxon>
        <taxon>Terrimicrobiaceae</taxon>
        <taxon>Terrimicrobium</taxon>
    </lineage>
</organism>
<comment type="caution">
    <text evidence="2">The sequence shown here is derived from an EMBL/GenBank/DDBJ whole genome shotgun (WGS) entry which is preliminary data.</text>
</comment>
<reference evidence="3" key="1">
    <citation type="journal article" date="2017" name="Genome Announc.">
        <title>Draft Genome Sequence of Terrimicrobium sacchariphilum NM-5T, a Facultative Anaerobic Soil Bacterium of the Class Spartobacteria.</title>
        <authorList>
            <person name="Qiu Y.L."/>
            <person name="Tourlousse D.M."/>
            <person name="Matsuura N."/>
            <person name="Ohashi A."/>
            <person name="Sekiguchi Y."/>
        </authorList>
    </citation>
    <scope>NUCLEOTIDE SEQUENCE [LARGE SCALE GENOMIC DNA]</scope>
    <source>
        <strain evidence="3">NM-5</strain>
    </source>
</reference>
<dbReference type="RefSeq" id="WP_075078150.1">
    <property type="nucleotide sequence ID" value="NZ_BDCO01000002.1"/>
</dbReference>
<sequence>MKISHCSERSSACDASTGAEVTQWTQGPGKNHHLYFTTHSVTADDRWLVFLSERSGHPNLYAIDRRDGAIRRLSNNAAGTLRSYVYPLGGLTGLSKVSPCLDPFRNRLFYIRDDRVFQVDLDDPEPTEHSLATLPAGWYGGFTHISADGKTLCVPVTDPRAFAEERTQWEQLDHVPTRMAAGGLRTRLYFIDRDTGAQRIAAEVPFWVTHVQFDPAGSLRMIFNLEGSGDGAPLPDRIWCLEAEGSFRPLAPEAKGEWRSHENWASDGRSVVYHGSRDGRAFVAARTWEGELLHETAIDGVDFWHATGLPDGRRLAVDRRDGMISLIDPQPGGAPPRVVDLCRHDTTIEDQDTHAHPITALHGRSLVFSSDRSGDCQVYEVAIPGADAAPDSESPRQAPTV</sequence>
<dbReference type="STRING" id="690879.TSACC_2710"/>
<dbReference type="AlphaFoldDB" id="A0A146G4E7"/>
<dbReference type="Pfam" id="PF14583">
    <property type="entry name" value="Pectate_lyase22"/>
    <property type="match status" value="1"/>
</dbReference>
<proteinExistence type="predicted"/>
<feature type="domain" description="Oligogalacturonate lyase" evidence="1">
    <location>
        <begin position="13"/>
        <end position="275"/>
    </location>
</feature>